<dbReference type="GO" id="GO:0055085">
    <property type="term" value="P:transmembrane transport"/>
    <property type="evidence" value="ECO:0007669"/>
    <property type="project" value="InterPro"/>
</dbReference>
<evidence type="ECO:0000256" key="7">
    <source>
        <dbReference type="RuleBase" id="RU363032"/>
    </source>
</evidence>
<accession>A0A923LII3</accession>
<keyword evidence="4 7" id="KW-0812">Transmembrane</keyword>
<proteinExistence type="inferred from homology"/>
<dbReference type="InterPro" id="IPR035906">
    <property type="entry name" value="MetI-like_sf"/>
</dbReference>
<dbReference type="EMBL" id="JACOPF010000001">
    <property type="protein sequence ID" value="MBC5688910.1"/>
    <property type="molecule type" value="Genomic_DNA"/>
</dbReference>
<dbReference type="SUPFAM" id="SSF161098">
    <property type="entry name" value="MetI-like"/>
    <property type="match status" value="1"/>
</dbReference>
<dbReference type="Proteomes" id="UP000652477">
    <property type="component" value="Unassembled WGS sequence"/>
</dbReference>
<feature type="transmembrane region" description="Helical" evidence="7">
    <location>
        <begin position="275"/>
        <end position="295"/>
    </location>
</feature>
<protein>
    <submittedName>
        <fullName evidence="9">Sugar ABC transporter permease</fullName>
    </submittedName>
</protein>
<feature type="transmembrane region" description="Helical" evidence="7">
    <location>
        <begin position="21"/>
        <end position="46"/>
    </location>
</feature>
<keyword evidence="3" id="KW-1003">Cell membrane</keyword>
<dbReference type="RefSeq" id="WP_186875494.1">
    <property type="nucleotide sequence ID" value="NZ_JACOPF010000001.1"/>
</dbReference>
<evidence type="ECO:0000256" key="6">
    <source>
        <dbReference type="ARBA" id="ARBA00023136"/>
    </source>
</evidence>
<feature type="transmembrane region" description="Helical" evidence="7">
    <location>
        <begin position="120"/>
        <end position="140"/>
    </location>
</feature>
<dbReference type="CDD" id="cd06261">
    <property type="entry name" value="TM_PBP2"/>
    <property type="match status" value="1"/>
</dbReference>
<comment type="similarity">
    <text evidence="7">Belongs to the binding-protein-dependent transport system permease family.</text>
</comment>
<evidence type="ECO:0000256" key="1">
    <source>
        <dbReference type="ARBA" id="ARBA00004651"/>
    </source>
</evidence>
<evidence type="ECO:0000313" key="9">
    <source>
        <dbReference type="EMBL" id="MBC5688910.1"/>
    </source>
</evidence>
<comment type="subcellular location">
    <subcellularLocation>
        <location evidence="1 7">Cell membrane</location>
        <topology evidence="1 7">Multi-pass membrane protein</topology>
    </subcellularLocation>
</comment>
<dbReference type="InterPro" id="IPR000515">
    <property type="entry name" value="MetI-like"/>
</dbReference>
<reference evidence="9" key="1">
    <citation type="submission" date="2020-08" db="EMBL/GenBank/DDBJ databases">
        <title>Genome public.</title>
        <authorList>
            <person name="Liu C."/>
            <person name="Sun Q."/>
        </authorList>
    </citation>
    <scope>NUCLEOTIDE SEQUENCE</scope>
    <source>
        <strain evidence="9">NSJ-55</strain>
    </source>
</reference>
<name>A0A923LII3_9FIRM</name>
<organism evidence="9 10">
    <name type="scientific">Mediterraneibacter hominis</name>
    <dbReference type="NCBI Taxonomy" id="2763054"/>
    <lineage>
        <taxon>Bacteria</taxon>
        <taxon>Bacillati</taxon>
        <taxon>Bacillota</taxon>
        <taxon>Clostridia</taxon>
        <taxon>Lachnospirales</taxon>
        <taxon>Lachnospiraceae</taxon>
        <taxon>Mediterraneibacter</taxon>
    </lineage>
</organism>
<dbReference type="AlphaFoldDB" id="A0A923LII3"/>
<feature type="domain" description="ABC transmembrane type-1" evidence="8">
    <location>
        <begin position="82"/>
        <end position="296"/>
    </location>
</feature>
<comment type="caution">
    <text evidence="9">The sequence shown here is derived from an EMBL/GenBank/DDBJ whole genome shotgun (WGS) entry which is preliminary data.</text>
</comment>
<dbReference type="Gene3D" id="1.10.3720.10">
    <property type="entry name" value="MetI-like"/>
    <property type="match status" value="1"/>
</dbReference>
<evidence type="ECO:0000313" key="10">
    <source>
        <dbReference type="Proteomes" id="UP000652477"/>
    </source>
</evidence>
<keyword evidence="5 7" id="KW-1133">Transmembrane helix</keyword>
<dbReference type="PANTHER" id="PTHR43005:SF1">
    <property type="entry name" value="SPERMIDINE_PUTRESCINE TRANSPORT SYSTEM PERMEASE PROTEIN"/>
    <property type="match status" value="1"/>
</dbReference>
<keyword evidence="2 7" id="KW-0813">Transport</keyword>
<gene>
    <name evidence="9" type="ORF">H8S37_08230</name>
</gene>
<feature type="transmembrane region" description="Helical" evidence="7">
    <location>
        <begin position="212"/>
        <end position="232"/>
    </location>
</feature>
<sequence length="305" mass="33680">MANRKKHVQKNIRKSKSDKAASWLFLTPTMIFLGVTALLPLLYSVYLSFFKMKLNLPNAVPEFVGLSNYIRMLTDEALHVSTLNTLLFAVVSVTLEVLVGLFVAMALCSDKMWARIITSIFLIPMIMAPVAVGTLWRMMLDSTTGVINYLLSFLGIPSITWLSSTKTAMIAVILVNVWQLAPWVTIICAAGLKALPQDSLEAASVDGASNGVIFRKIVLPYIAPLLTIVVMLRFVDAFKVFDTVYVMTNGGPGNATEMLPNYIYKQGLKFFDAGYSAALAIVFVVIMTLVTVGFLKMRDRMEAQI</sequence>
<evidence type="ECO:0000256" key="5">
    <source>
        <dbReference type="ARBA" id="ARBA00022989"/>
    </source>
</evidence>
<dbReference type="Pfam" id="PF00528">
    <property type="entry name" value="BPD_transp_1"/>
    <property type="match status" value="1"/>
</dbReference>
<evidence type="ECO:0000256" key="4">
    <source>
        <dbReference type="ARBA" id="ARBA00022692"/>
    </source>
</evidence>
<evidence type="ECO:0000259" key="8">
    <source>
        <dbReference type="PROSITE" id="PS50928"/>
    </source>
</evidence>
<feature type="transmembrane region" description="Helical" evidence="7">
    <location>
        <begin position="170"/>
        <end position="192"/>
    </location>
</feature>
<dbReference type="PANTHER" id="PTHR43005">
    <property type="entry name" value="BLR7065 PROTEIN"/>
    <property type="match status" value="1"/>
</dbReference>
<evidence type="ECO:0000256" key="2">
    <source>
        <dbReference type="ARBA" id="ARBA00022448"/>
    </source>
</evidence>
<dbReference type="PROSITE" id="PS50928">
    <property type="entry name" value="ABC_TM1"/>
    <property type="match status" value="1"/>
</dbReference>
<evidence type="ECO:0000256" key="3">
    <source>
        <dbReference type="ARBA" id="ARBA00022475"/>
    </source>
</evidence>
<feature type="transmembrane region" description="Helical" evidence="7">
    <location>
        <begin position="86"/>
        <end position="108"/>
    </location>
</feature>
<keyword evidence="6 7" id="KW-0472">Membrane</keyword>
<keyword evidence="10" id="KW-1185">Reference proteome</keyword>
<dbReference type="GO" id="GO:0005886">
    <property type="term" value="C:plasma membrane"/>
    <property type="evidence" value="ECO:0007669"/>
    <property type="project" value="UniProtKB-SubCell"/>
</dbReference>